<protein>
    <submittedName>
        <fullName evidence="1">Uncharacterized protein</fullName>
    </submittedName>
</protein>
<evidence type="ECO:0000313" key="1">
    <source>
        <dbReference type="EMBL" id="MFB8777972.1"/>
    </source>
</evidence>
<reference evidence="1 2" key="1">
    <citation type="submission" date="2024-01" db="EMBL/GenBank/DDBJ databases">
        <title>Genome mining of biosynthetic gene clusters to explore secondary metabolites of Streptomyces sp.</title>
        <authorList>
            <person name="Baig A."/>
            <person name="Ajitkumar Shintre N."/>
            <person name="Kumar H."/>
            <person name="Anbarasu A."/>
            <person name="Ramaiah S."/>
        </authorList>
    </citation>
    <scope>NUCLEOTIDE SEQUENCE [LARGE SCALE GENOMIC DNA]</scope>
    <source>
        <strain evidence="1 2">A57</strain>
    </source>
</reference>
<accession>A0ABV5EM88</accession>
<evidence type="ECO:0000313" key="2">
    <source>
        <dbReference type="Proteomes" id="UP001585080"/>
    </source>
</evidence>
<gene>
    <name evidence="1" type="ORF">VSS16_35605</name>
</gene>
<dbReference type="EMBL" id="JAYMRP010000065">
    <property type="protein sequence ID" value="MFB8777972.1"/>
    <property type="molecule type" value="Genomic_DNA"/>
</dbReference>
<name>A0ABV5EM88_9ACTN</name>
<keyword evidence="2" id="KW-1185">Reference proteome</keyword>
<organism evidence="1 2">
    <name type="scientific">Streptomyces broussonetiae</name>
    <dbReference type="NCBI Taxonomy" id="2686304"/>
    <lineage>
        <taxon>Bacteria</taxon>
        <taxon>Bacillati</taxon>
        <taxon>Actinomycetota</taxon>
        <taxon>Actinomycetes</taxon>
        <taxon>Kitasatosporales</taxon>
        <taxon>Streptomycetaceae</taxon>
        <taxon>Streptomyces</taxon>
    </lineage>
</organism>
<dbReference type="RefSeq" id="WP_376736400.1">
    <property type="nucleotide sequence ID" value="NZ_JAYMRP010000065.1"/>
</dbReference>
<comment type="caution">
    <text evidence="1">The sequence shown here is derived from an EMBL/GenBank/DDBJ whole genome shotgun (WGS) entry which is preliminary data.</text>
</comment>
<sequence length="142" mass="15303">MRSLISDDDFAHVVATVLDDNPDMEQVSAERSVVEALKFVAACAVTEGTGMRPSRAVDKGWHALILHTQVYEGLCARLGRFVHHRPDRPSSAGVRAQALERTQALMARAGFEPDPALWVQPLGSAECEGGPAPCCDYCGPSK</sequence>
<proteinExistence type="predicted"/>
<dbReference type="Proteomes" id="UP001585080">
    <property type="component" value="Unassembled WGS sequence"/>
</dbReference>